<dbReference type="Proteomes" id="UP000304148">
    <property type="component" value="Chromosome"/>
</dbReference>
<gene>
    <name evidence="1" type="ORF">PBLR_13690</name>
</gene>
<accession>A0A383RE11</accession>
<organism evidence="1 2">
    <name type="scientific">Paenibacillus alvei</name>
    <name type="common">Bacillus alvei</name>
    <dbReference type="NCBI Taxonomy" id="44250"/>
    <lineage>
        <taxon>Bacteria</taxon>
        <taxon>Bacillati</taxon>
        <taxon>Bacillota</taxon>
        <taxon>Bacilli</taxon>
        <taxon>Bacillales</taxon>
        <taxon>Paenibacillaceae</taxon>
        <taxon>Paenibacillus</taxon>
    </lineage>
</organism>
<sequence length="68" mass="7471">MCAIKSGIPLIKGKNGRSDLRNPTYGAQLVSRKLTRCKIDWHDTIQYDNIVIVQYGILIPVAGTSDGP</sequence>
<evidence type="ECO:0000313" key="1">
    <source>
        <dbReference type="EMBL" id="SYX85268.1"/>
    </source>
</evidence>
<evidence type="ECO:0000313" key="2">
    <source>
        <dbReference type="Proteomes" id="UP000304148"/>
    </source>
</evidence>
<dbReference type="EMBL" id="LS992241">
    <property type="protein sequence ID" value="SYX85268.1"/>
    <property type="molecule type" value="Genomic_DNA"/>
</dbReference>
<dbReference type="AlphaFoldDB" id="A0A383RE11"/>
<protein>
    <submittedName>
        <fullName evidence="1">Uncharacterized protein</fullName>
    </submittedName>
</protein>
<name>A0A383RE11_PAEAL</name>
<proteinExistence type="predicted"/>
<reference evidence="2" key="1">
    <citation type="submission" date="2018-08" db="EMBL/GenBank/DDBJ databases">
        <authorList>
            <person name="Chevrot R."/>
        </authorList>
    </citation>
    <scope>NUCLEOTIDE SEQUENCE [LARGE SCALE GENOMIC DNA]</scope>
</reference>